<sequence>MARRGNTFDAIAPHVPRGVDFPIATGVARLEDEPDGTTFLWVNGVPSSPLRPELDVLDFEYMERFAAVVEAWEPPARMLALHVGAAACAFPRYLAHRYPDSGHIAVDIDATLPELVRTWWDLPRAPRLRIRAQDGLEALAARRDESIDLIVRDAFSGSDTPPHLADEEWWGHARRALRPGGLILANVGAGPQGATARTDVTAARAALGSVVAIGEHAVLKGRRRGNVVLAASTRLDVDVLARYAASASLPTGVRSDWTP</sequence>
<organism evidence="1 2">
    <name type="scientific">Demequina zhanjiangensis</name>
    <dbReference type="NCBI Taxonomy" id="3051659"/>
    <lineage>
        <taxon>Bacteria</taxon>
        <taxon>Bacillati</taxon>
        <taxon>Actinomycetota</taxon>
        <taxon>Actinomycetes</taxon>
        <taxon>Micrococcales</taxon>
        <taxon>Demequinaceae</taxon>
        <taxon>Demequina</taxon>
    </lineage>
</organism>
<dbReference type="Proteomes" id="UP001172738">
    <property type="component" value="Unassembled WGS sequence"/>
</dbReference>
<reference evidence="1" key="1">
    <citation type="submission" date="2023-06" db="EMBL/GenBank/DDBJ databases">
        <title>SYSU T00b26.</title>
        <authorList>
            <person name="Gao L."/>
            <person name="Fang B.-Z."/>
            <person name="Li W.-J."/>
        </authorList>
    </citation>
    <scope>NUCLEOTIDE SEQUENCE</scope>
    <source>
        <strain evidence="1">SYSU T00b26</strain>
    </source>
</reference>
<dbReference type="InterPro" id="IPR029063">
    <property type="entry name" value="SAM-dependent_MTases_sf"/>
</dbReference>
<dbReference type="Gene3D" id="3.40.50.150">
    <property type="entry name" value="Vaccinia Virus protein VP39"/>
    <property type="match status" value="1"/>
</dbReference>
<evidence type="ECO:0000313" key="1">
    <source>
        <dbReference type="EMBL" id="MDN4473657.1"/>
    </source>
</evidence>
<evidence type="ECO:0000313" key="2">
    <source>
        <dbReference type="Proteomes" id="UP001172738"/>
    </source>
</evidence>
<dbReference type="CDD" id="cd02440">
    <property type="entry name" value="AdoMet_MTases"/>
    <property type="match status" value="1"/>
</dbReference>
<dbReference type="SUPFAM" id="SSF53335">
    <property type="entry name" value="S-adenosyl-L-methionine-dependent methyltransferases"/>
    <property type="match status" value="1"/>
</dbReference>
<dbReference type="EMBL" id="JAUHPV010000007">
    <property type="protein sequence ID" value="MDN4473657.1"/>
    <property type="molecule type" value="Genomic_DNA"/>
</dbReference>
<dbReference type="RefSeq" id="WP_301129399.1">
    <property type="nucleotide sequence ID" value="NZ_JAUHPV010000007.1"/>
</dbReference>
<protein>
    <submittedName>
        <fullName evidence="1">Fused MFS/spermidine synthase</fullName>
    </submittedName>
</protein>
<proteinExistence type="predicted"/>
<accession>A0ABT8G3C9</accession>
<name>A0ABT8G3C9_9MICO</name>
<keyword evidence="2" id="KW-1185">Reference proteome</keyword>
<dbReference type="NCBIfam" id="NF037959">
    <property type="entry name" value="MFS_SpdSyn"/>
    <property type="match status" value="1"/>
</dbReference>
<comment type="caution">
    <text evidence="1">The sequence shown here is derived from an EMBL/GenBank/DDBJ whole genome shotgun (WGS) entry which is preliminary data.</text>
</comment>
<gene>
    <name evidence="1" type="ORF">QQX04_11695</name>
</gene>